<dbReference type="SMART" id="SM00988">
    <property type="entry name" value="UreE_N"/>
    <property type="match status" value="1"/>
</dbReference>
<dbReference type="GO" id="GO:0005737">
    <property type="term" value="C:cytoplasm"/>
    <property type="evidence" value="ECO:0007669"/>
    <property type="project" value="UniProtKB-SubCell"/>
</dbReference>
<keyword evidence="2 5" id="KW-0963">Cytoplasm</keyword>
<dbReference type="SUPFAM" id="SSF69737">
    <property type="entry name" value="Urease metallochaperone UreE, C-terminal domain"/>
    <property type="match status" value="1"/>
</dbReference>
<keyword evidence="3 5" id="KW-0533">Nickel</keyword>
<comment type="subcellular location">
    <subcellularLocation>
        <location evidence="1 5">Cytoplasm</location>
    </subcellularLocation>
</comment>
<accession>A0A080M2Z4</accession>
<dbReference type="GO" id="GO:0016151">
    <property type="term" value="F:nickel cation binding"/>
    <property type="evidence" value="ECO:0007669"/>
    <property type="project" value="UniProtKB-UniRule"/>
</dbReference>
<dbReference type="Pfam" id="PF02814">
    <property type="entry name" value="UreE_N"/>
    <property type="match status" value="1"/>
</dbReference>
<proteinExistence type="inferred from homology"/>
<dbReference type="Proteomes" id="UP000021315">
    <property type="component" value="Unassembled WGS sequence"/>
</dbReference>
<dbReference type="CDD" id="cd00571">
    <property type="entry name" value="UreE"/>
    <property type="match status" value="1"/>
</dbReference>
<evidence type="ECO:0000259" key="7">
    <source>
        <dbReference type="SMART" id="SM00988"/>
    </source>
</evidence>
<name>A0A080M2Z4_9PROT</name>
<feature type="compositionally biased region" description="Basic and acidic residues" evidence="6">
    <location>
        <begin position="142"/>
        <end position="158"/>
    </location>
</feature>
<evidence type="ECO:0000256" key="6">
    <source>
        <dbReference type="SAM" id="MobiDB-lite"/>
    </source>
</evidence>
<evidence type="ECO:0000256" key="3">
    <source>
        <dbReference type="ARBA" id="ARBA00022596"/>
    </source>
</evidence>
<evidence type="ECO:0000256" key="2">
    <source>
        <dbReference type="ARBA" id="ARBA00022490"/>
    </source>
</evidence>
<dbReference type="InterPro" id="IPR012406">
    <property type="entry name" value="UreE"/>
</dbReference>
<dbReference type="GO" id="GO:0006457">
    <property type="term" value="P:protein folding"/>
    <property type="evidence" value="ECO:0007669"/>
    <property type="project" value="InterPro"/>
</dbReference>
<evidence type="ECO:0000256" key="5">
    <source>
        <dbReference type="HAMAP-Rule" id="MF_00822"/>
    </source>
</evidence>
<dbReference type="Proteomes" id="UP000509684">
    <property type="component" value="Chromosome"/>
</dbReference>
<evidence type="ECO:0000313" key="8">
    <source>
        <dbReference type="EMBL" id="KFB75588.1"/>
    </source>
</evidence>
<dbReference type="NCBIfam" id="NF009751">
    <property type="entry name" value="PRK13261.1-1"/>
    <property type="match status" value="1"/>
</dbReference>
<dbReference type="STRING" id="1453999.AW06_003359"/>
<gene>
    <name evidence="8" type="primary">ureE1</name>
    <name evidence="5 9" type="synonym">ureE</name>
    <name evidence="8" type="ORF">AW06_003359</name>
    <name evidence="9" type="ORF">HWD57_00545</name>
</gene>
<dbReference type="Gene3D" id="3.30.70.790">
    <property type="entry name" value="UreE, C-terminal domain"/>
    <property type="match status" value="1"/>
</dbReference>
<reference evidence="8 10" key="1">
    <citation type="submission" date="2014-02" db="EMBL/GenBank/DDBJ databases">
        <title>Expanding our view of genomic diversity in Candidatus Accumulibacter clades.</title>
        <authorList>
            <person name="Skennerton C.T."/>
            <person name="Barr J.J."/>
            <person name="Slater F.R."/>
            <person name="Bond P.L."/>
            <person name="Tyson G.W."/>
        </authorList>
    </citation>
    <scope>NUCLEOTIDE SEQUENCE [LARGE SCALE GENOMIC DNA]</scope>
    <source>
        <strain evidence="10">SK-02</strain>
    </source>
</reference>
<evidence type="ECO:0000313" key="11">
    <source>
        <dbReference type="Proteomes" id="UP000509684"/>
    </source>
</evidence>
<evidence type="ECO:0000256" key="4">
    <source>
        <dbReference type="ARBA" id="ARBA00023186"/>
    </source>
</evidence>
<sequence length="185" mass="19812">MLFTESFADRETPASDRLVLPYDARRKSRQRVTLASGEELGYVFPSGTVLRHGDRLLTGNGRVVAVEAAPEALLEVRAGDPLQLIRAAYHLGNRHVPVQLGKCGLLIQADHVLAEMLLGLGCAVSEVEAPFDPEGGAYGSHAHGEAHAGGHDSHDHGPARPGMTSDPHPPDHGPHRSPAIIHEFK</sequence>
<dbReference type="GO" id="GO:0019627">
    <property type="term" value="P:urea metabolic process"/>
    <property type="evidence" value="ECO:0007669"/>
    <property type="project" value="InterPro"/>
</dbReference>
<dbReference type="AlphaFoldDB" id="A0A080M2Z4"/>
<dbReference type="InterPro" id="IPR004029">
    <property type="entry name" value="UreE_N"/>
</dbReference>
<dbReference type="EMBL" id="CP058708">
    <property type="protein sequence ID" value="QLH48444.1"/>
    <property type="molecule type" value="Genomic_DNA"/>
</dbReference>
<dbReference type="InterPro" id="IPR007864">
    <property type="entry name" value="UreE_C_dom"/>
</dbReference>
<feature type="domain" description="UreE urease accessory N-terminal" evidence="7">
    <location>
        <begin position="1"/>
        <end position="64"/>
    </location>
</feature>
<keyword evidence="4 5" id="KW-0143">Chaperone</keyword>
<keyword evidence="10" id="KW-1185">Reference proteome</keyword>
<dbReference type="SUPFAM" id="SSF69287">
    <property type="entry name" value="Urease metallochaperone UreE, N-terminal domain"/>
    <property type="match status" value="1"/>
</dbReference>
<dbReference type="RefSeq" id="WP_034951620.1">
    <property type="nucleotide sequence ID" value="NZ_JDST02000081.1"/>
</dbReference>
<dbReference type="EMBL" id="JDST02000081">
    <property type="protein sequence ID" value="KFB75588.1"/>
    <property type="molecule type" value="Genomic_DNA"/>
</dbReference>
<comment type="similarity">
    <text evidence="5">Belongs to the UreE family.</text>
</comment>
<dbReference type="InterPro" id="IPR036118">
    <property type="entry name" value="UreE_N_sf"/>
</dbReference>
<evidence type="ECO:0000256" key="1">
    <source>
        <dbReference type="ARBA" id="ARBA00004496"/>
    </source>
</evidence>
<accession>A0A7D5SBZ4</accession>
<feature type="region of interest" description="Disordered" evidence="6">
    <location>
        <begin position="134"/>
        <end position="185"/>
    </location>
</feature>
<dbReference type="Pfam" id="PF05194">
    <property type="entry name" value="UreE_C"/>
    <property type="match status" value="1"/>
</dbReference>
<dbReference type="Gene3D" id="2.60.260.20">
    <property type="entry name" value="Urease metallochaperone UreE, N-terminal domain"/>
    <property type="match status" value="1"/>
</dbReference>
<dbReference type="GO" id="GO:0051082">
    <property type="term" value="F:unfolded protein binding"/>
    <property type="evidence" value="ECO:0007669"/>
    <property type="project" value="UniProtKB-UniRule"/>
</dbReference>
<protein>
    <recommendedName>
        <fullName evidence="5">Urease accessory protein UreE</fullName>
    </recommendedName>
</protein>
<reference evidence="9 11" key="2">
    <citation type="journal article" date="2019" name="Microbiome">
        <title>Annotated bacterial chromosomes from frame-shift-corrected long-read metagenomic data.</title>
        <authorList>
            <person name="Arumugam K."/>
            <person name="Bagci C."/>
            <person name="Bessarab I."/>
            <person name="Beier S."/>
            <person name="Buchfink B."/>
            <person name="Gorska A."/>
            <person name="Qiu G."/>
            <person name="Huson D.H."/>
            <person name="Williams R.B.H."/>
        </authorList>
    </citation>
    <scope>NUCLEOTIDE SEQUENCE [LARGE SCALE GENOMIC DNA]</scope>
    <source>
        <strain evidence="9">SSA1</strain>
    </source>
</reference>
<dbReference type="KEGG" id="acog:HWD57_00545"/>
<evidence type="ECO:0000313" key="9">
    <source>
        <dbReference type="EMBL" id="QLH48444.1"/>
    </source>
</evidence>
<reference evidence="9" key="3">
    <citation type="submission" date="2020-06" db="EMBL/GenBank/DDBJ databases">
        <authorList>
            <person name="Arumugam K."/>
            <person name="Besarab I."/>
            <person name="Haryono M."/>
            <person name="Bagci C."/>
            <person name="Beier S."/>
            <person name="Buchfink B."/>
            <person name="Gorska A."/>
            <person name="Qiu G."/>
            <person name="Huson D.H."/>
            <person name="Williams R.B."/>
        </authorList>
    </citation>
    <scope>NUCLEOTIDE SEQUENCE</scope>
    <source>
        <strain evidence="9">SSA1</strain>
    </source>
</reference>
<comment type="function">
    <text evidence="5">Involved in urease metallocenter assembly. Binds nickel. Probably functions as a nickel donor during metallocenter assembly.</text>
</comment>
<dbReference type="GO" id="GO:0065003">
    <property type="term" value="P:protein-containing complex assembly"/>
    <property type="evidence" value="ECO:0007669"/>
    <property type="project" value="InterPro"/>
</dbReference>
<organism evidence="8 10">
    <name type="scientific">Candidatus Accumulibacter cognatus</name>
    <dbReference type="NCBI Taxonomy" id="2954383"/>
    <lineage>
        <taxon>Bacteria</taxon>
        <taxon>Pseudomonadati</taxon>
        <taxon>Pseudomonadota</taxon>
        <taxon>Betaproteobacteria</taxon>
        <taxon>Candidatus Accumulibacter</taxon>
    </lineage>
</organism>
<evidence type="ECO:0000313" key="10">
    <source>
        <dbReference type="Proteomes" id="UP000021315"/>
    </source>
</evidence>
<dbReference type="HAMAP" id="MF_00822">
    <property type="entry name" value="UreE"/>
    <property type="match status" value="1"/>
</dbReference>